<dbReference type="Proteomes" id="UP001222932">
    <property type="component" value="Unassembled WGS sequence"/>
</dbReference>
<dbReference type="AlphaFoldDB" id="A0AAD3TNN6"/>
<comment type="caution">
    <text evidence="2">The sequence shown here is derived from an EMBL/GenBank/DDBJ whole genome shotgun (WGS) entry which is preliminary data.</text>
</comment>
<evidence type="ECO:0000256" key="1">
    <source>
        <dbReference type="SAM" id="MobiDB-lite"/>
    </source>
</evidence>
<name>A0AAD3TNN6_9TREE</name>
<evidence type="ECO:0000313" key="3">
    <source>
        <dbReference type="Proteomes" id="UP001222932"/>
    </source>
</evidence>
<dbReference type="EMBL" id="BTCM01000001">
    <property type="protein sequence ID" value="GMK53620.1"/>
    <property type="molecule type" value="Genomic_DNA"/>
</dbReference>
<sequence length="203" mass="22214">MPARPRKATATGSRKAAKPPAVPEDLILPPHTVRTTFTMPGCEWDADAFHHAQQYCYHHHPGAHVEVGTLFPRIIEFHVTAPRSPALVPGVCANIADTLRRLIRYRVGNVLAIVKPLEVEKHTSLSVVVVQRAAGASELYRRVCACEECCSSVSGSEDEKAKAKVARTGPVQVDTVPQPVARVIYNLDQPFPPRQAVSDTKDQ</sequence>
<evidence type="ECO:0000313" key="2">
    <source>
        <dbReference type="EMBL" id="GMK53620.1"/>
    </source>
</evidence>
<protein>
    <submittedName>
        <fullName evidence="2">Uncharacterized protein</fullName>
    </submittedName>
</protein>
<gene>
    <name evidence="2" type="ORF">CspeluHIS016_0102060</name>
</gene>
<reference evidence="2" key="2">
    <citation type="submission" date="2023-06" db="EMBL/GenBank/DDBJ databases">
        <authorList>
            <person name="Kobayashi Y."/>
            <person name="Kayamori A."/>
            <person name="Aoki K."/>
            <person name="Shiwa Y."/>
            <person name="Fujita N."/>
            <person name="Sugita T."/>
            <person name="Iwasaki W."/>
            <person name="Tanaka N."/>
            <person name="Takashima M."/>
        </authorList>
    </citation>
    <scope>NUCLEOTIDE SEQUENCE</scope>
    <source>
        <strain evidence="2">HIS016</strain>
    </source>
</reference>
<proteinExistence type="predicted"/>
<keyword evidence="3" id="KW-1185">Reference proteome</keyword>
<organism evidence="2 3">
    <name type="scientific">Cutaneotrichosporon spelunceum</name>
    <dbReference type="NCBI Taxonomy" id="1672016"/>
    <lineage>
        <taxon>Eukaryota</taxon>
        <taxon>Fungi</taxon>
        <taxon>Dikarya</taxon>
        <taxon>Basidiomycota</taxon>
        <taxon>Agaricomycotina</taxon>
        <taxon>Tremellomycetes</taxon>
        <taxon>Trichosporonales</taxon>
        <taxon>Trichosporonaceae</taxon>
        <taxon>Cutaneotrichosporon</taxon>
    </lineage>
</organism>
<reference evidence="2" key="1">
    <citation type="journal article" date="2023" name="BMC Genomics">
        <title>Chromosome-level genome assemblies of Cutaneotrichosporon spp. (Trichosporonales, Basidiomycota) reveal imbalanced evolution between nucleotide sequences and chromosome synteny.</title>
        <authorList>
            <person name="Kobayashi Y."/>
            <person name="Kayamori A."/>
            <person name="Aoki K."/>
            <person name="Shiwa Y."/>
            <person name="Matsutani M."/>
            <person name="Fujita N."/>
            <person name="Sugita T."/>
            <person name="Iwasaki W."/>
            <person name="Tanaka N."/>
            <person name="Takashima M."/>
        </authorList>
    </citation>
    <scope>NUCLEOTIDE SEQUENCE</scope>
    <source>
        <strain evidence="2">HIS016</strain>
    </source>
</reference>
<accession>A0AAD3TNN6</accession>
<feature type="region of interest" description="Disordered" evidence="1">
    <location>
        <begin position="1"/>
        <end position="25"/>
    </location>
</feature>